<protein>
    <submittedName>
        <fullName evidence="1">MBL fold metallo-hydrolase</fullName>
    </submittedName>
</protein>
<reference evidence="1 2" key="1">
    <citation type="submission" date="2020-08" db="EMBL/GenBank/DDBJ databases">
        <title>Genome public.</title>
        <authorList>
            <person name="Liu C."/>
            <person name="Sun Q."/>
        </authorList>
    </citation>
    <scope>NUCLEOTIDE SEQUENCE [LARGE SCALE GENOMIC DNA]</scope>
    <source>
        <strain evidence="1 2">BX0805</strain>
    </source>
</reference>
<dbReference type="SUPFAM" id="SSF56281">
    <property type="entry name" value="Metallo-hydrolase/oxidoreductase"/>
    <property type="match status" value="1"/>
</dbReference>
<organism evidence="1 2">
    <name type="scientific">Roseburia yibonii</name>
    <dbReference type="NCBI Taxonomy" id="2763063"/>
    <lineage>
        <taxon>Bacteria</taxon>
        <taxon>Bacillati</taxon>
        <taxon>Bacillota</taxon>
        <taxon>Clostridia</taxon>
        <taxon>Lachnospirales</taxon>
        <taxon>Lachnospiraceae</taxon>
        <taxon>Roseburia</taxon>
    </lineage>
</organism>
<comment type="caution">
    <text evidence="1">The sequence shown here is derived from an EMBL/GenBank/DDBJ whole genome shotgun (WGS) entry which is preliminary data.</text>
</comment>
<dbReference type="PANTHER" id="PTHR42967">
    <property type="entry name" value="METAL DEPENDENT HYDROLASE"/>
    <property type="match status" value="1"/>
</dbReference>
<dbReference type="Proteomes" id="UP000621540">
    <property type="component" value="Unassembled WGS sequence"/>
</dbReference>
<name>A0ABR7I9V0_9FIRM</name>
<dbReference type="InterPro" id="IPR036866">
    <property type="entry name" value="RibonucZ/Hydroxyglut_hydro"/>
</dbReference>
<gene>
    <name evidence="1" type="ORF">H8Z76_06765</name>
</gene>
<dbReference type="RefSeq" id="WP_022516110.1">
    <property type="nucleotide sequence ID" value="NZ_JACOQH010000004.1"/>
</dbReference>
<dbReference type="EMBL" id="JACOQH010000004">
    <property type="protein sequence ID" value="MBC5753729.1"/>
    <property type="molecule type" value="Genomic_DNA"/>
</dbReference>
<proteinExistence type="predicted"/>
<dbReference type="Pfam" id="PF13483">
    <property type="entry name" value="Lactamase_B_3"/>
    <property type="match status" value="1"/>
</dbReference>
<dbReference type="PANTHER" id="PTHR42967:SF1">
    <property type="entry name" value="MBL FOLD METALLO-HYDROLASE"/>
    <property type="match status" value="1"/>
</dbReference>
<evidence type="ECO:0000313" key="1">
    <source>
        <dbReference type="EMBL" id="MBC5753729.1"/>
    </source>
</evidence>
<dbReference type="Gene3D" id="3.60.15.10">
    <property type="entry name" value="Ribonuclease Z/Hydroxyacylglutathione hydrolase-like"/>
    <property type="match status" value="1"/>
</dbReference>
<sequence length="250" mass="29090">MKILFIQHSCFVVEIENKVLIFDWFDKARITGYAFQGILPEFSKEKEIYLFASHKHQDHFDLNALKWVEKYPKIQYILSKDIRLGDNYLARNGIPKEVKDRVTFVRPQTKYEVGGMEIKTLRSTDAGVAFLVKTDGVTLYHAGDLNDWSMEGAGDLINGKMKRDYRRAIAELDGIHIDAAFVVLDPRLETHSMDGFDYFMQHVDADLVFPMHMWRDYSLIGAYKKKSKNLRFTERIVDITGENQEFDCIC</sequence>
<evidence type="ECO:0000313" key="2">
    <source>
        <dbReference type="Proteomes" id="UP000621540"/>
    </source>
</evidence>
<accession>A0ABR7I9V0</accession>
<keyword evidence="2" id="KW-1185">Reference proteome</keyword>